<dbReference type="InterPro" id="IPR006099">
    <property type="entry name" value="MeMalonylCoA_mutase_a/b_cat"/>
</dbReference>
<dbReference type="Gene3D" id="3.20.20.240">
    <property type="entry name" value="Methylmalonyl-CoA mutase"/>
    <property type="match status" value="1"/>
</dbReference>
<keyword evidence="5" id="KW-1185">Reference proteome</keyword>
<evidence type="ECO:0000259" key="3">
    <source>
        <dbReference type="Pfam" id="PF01642"/>
    </source>
</evidence>
<sequence>MNTTQVDSTALDRNAPDEPEELSLVDGPAPDRDAWVAAVDQVLRRARRLDEAAAPGAGVEALTWSTPDGITVQPLYTAADVVDLPDVGVPGLRPFVRGDRPGGAVPDGWDVRQWHADPNPTAAREAILTDLANGAASIWLAVGPGGTAGTAVADLPAVLDGVLLDLAPVVLDASGSGPDDAAAAAEAYLELGAARVDPSLLRGTLGLDPVGVRARTGSGPDVGSVVPLALRASREFPHVHAVVADGLPVHVAGGSAGQELGYLLAAGVAYLRALTGAGLDVDAAARLVELRVAATADQFPTIAKIRAARRLWSRVLEASGAAPGTAPTVHAVASPTMYTRRDPYVNLLRGTVAGFAAGVGGADAVTVAPFDAALGASTPFSRRIARNTQSLLIMEAHLARVIDPAGGSWYAETLTDGLARGAWAFFQELEAAGGAVAALDSGLVAERVAAVRAAGEADVATRRTPLTGVSEFPDLHEKPVLRSGTDLLAGLGVRAGGLPVHRPAAAFEALRDRSDAVLAATGTRPTAFLATLGPLAAYAARAGFARNLLHAGGIDAVEAGPTQTVDEVAAAFREAGTPVAVLCAPDGLYAERAAPVVAALRAAGARHVLLAGKARVDGLDGRLYTGVDALAVLHGIYAVLDPQEDMR</sequence>
<evidence type="ECO:0000256" key="1">
    <source>
        <dbReference type="ARBA" id="ARBA00011870"/>
    </source>
</evidence>
<dbReference type="Gene3D" id="3.40.50.280">
    <property type="entry name" value="Cobalamin-binding domain"/>
    <property type="match status" value="1"/>
</dbReference>
<accession>A0ABU2N676</accession>
<evidence type="ECO:0000313" key="5">
    <source>
        <dbReference type="Proteomes" id="UP001183202"/>
    </source>
</evidence>
<dbReference type="InterPro" id="IPR016176">
    <property type="entry name" value="Cbl-dep_enz_cat"/>
</dbReference>
<comment type="subunit">
    <text evidence="1">Heterodimer of an alpha and a beta chain.</text>
</comment>
<feature type="region of interest" description="Disordered" evidence="2">
    <location>
        <begin position="1"/>
        <end position="29"/>
    </location>
</feature>
<gene>
    <name evidence="4" type="ORF">RM445_07565</name>
</gene>
<evidence type="ECO:0000256" key="2">
    <source>
        <dbReference type="SAM" id="MobiDB-lite"/>
    </source>
</evidence>
<dbReference type="EMBL" id="JAVREJ010000003">
    <property type="protein sequence ID" value="MDT0349384.1"/>
    <property type="molecule type" value="Genomic_DNA"/>
</dbReference>
<protein>
    <submittedName>
        <fullName evidence="4">Methylmalonyl-CoA mutase family protein</fullName>
    </submittedName>
</protein>
<proteinExistence type="predicted"/>
<dbReference type="CDD" id="cd03677">
    <property type="entry name" value="MM_CoA_mutase_beta"/>
    <property type="match status" value="1"/>
</dbReference>
<dbReference type="RefSeq" id="WP_311555406.1">
    <property type="nucleotide sequence ID" value="NZ_JAVREJ010000003.1"/>
</dbReference>
<dbReference type="Proteomes" id="UP001183202">
    <property type="component" value="Unassembled WGS sequence"/>
</dbReference>
<dbReference type="SUPFAM" id="SSF51703">
    <property type="entry name" value="Cobalamin (vitamin B12)-dependent enzymes"/>
    <property type="match status" value="1"/>
</dbReference>
<name>A0ABU2N676_9PSEU</name>
<reference evidence="5" key="1">
    <citation type="submission" date="2023-07" db="EMBL/GenBank/DDBJ databases">
        <title>30 novel species of actinomycetes from the DSMZ collection.</title>
        <authorList>
            <person name="Nouioui I."/>
        </authorList>
    </citation>
    <scope>NUCLEOTIDE SEQUENCE [LARGE SCALE GENOMIC DNA]</scope>
    <source>
        <strain evidence="5">DSM 45834</strain>
    </source>
</reference>
<feature type="domain" description="Methylmalonyl-CoA mutase alpha/beta chain catalytic" evidence="3">
    <location>
        <begin position="66"/>
        <end position="478"/>
    </location>
</feature>
<dbReference type="Pfam" id="PF01642">
    <property type="entry name" value="MM_CoA_mutase"/>
    <property type="match status" value="1"/>
</dbReference>
<dbReference type="PANTHER" id="PTHR48101:SF4">
    <property type="entry name" value="METHYLMALONYL-COA MUTASE, MITOCHONDRIAL"/>
    <property type="match status" value="1"/>
</dbReference>
<evidence type="ECO:0000313" key="4">
    <source>
        <dbReference type="EMBL" id="MDT0349384.1"/>
    </source>
</evidence>
<dbReference type="PANTHER" id="PTHR48101">
    <property type="entry name" value="METHYLMALONYL-COA MUTASE, MITOCHONDRIAL-RELATED"/>
    <property type="match status" value="1"/>
</dbReference>
<organism evidence="4 5">
    <name type="scientific">Pseudonocardia charpentierae</name>
    <dbReference type="NCBI Taxonomy" id="3075545"/>
    <lineage>
        <taxon>Bacteria</taxon>
        <taxon>Bacillati</taxon>
        <taxon>Actinomycetota</taxon>
        <taxon>Actinomycetes</taxon>
        <taxon>Pseudonocardiales</taxon>
        <taxon>Pseudonocardiaceae</taxon>
        <taxon>Pseudonocardia</taxon>
    </lineage>
</organism>
<comment type="caution">
    <text evidence="4">The sequence shown here is derived from an EMBL/GenBank/DDBJ whole genome shotgun (WGS) entry which is preliminary data.</text>
</comment>